<dbReference type="PATRIC" id="fig|33051.4.peg.512"/>
<reference evidence="2 3" key="1">
    <citation type="journal article" date="2016" name="Front. Microbiol.">
        <title>Genomic Resource of Rice Seed Associated Bacteria.</title>
        <authorList>
            <person name="Midha S."/>
            <person name="Bansal K."/>
            <person name="Sharma S."/>
            <person name="Kumar N."/>
            <person name="Patil P.P."/>
            <person name="Chaudhry V."/>
            <person name="Patil P.B."/>
        </authorList>
    </citation>
    <scope>NUCLEOTIDE SEQUENCE [LARGE SCALE GENOMIC DNA]</scope>
    <source>
        <strain evidence="2 3">SB4</strain>
    </source>
</reference>
<comment type="similarity">
    <text evidence="1">Belongs to the short-chain dehydrogenases/reductases (SDR) family.</text>
</comment>
<dbReference type="InterPro" id="IPR050259">
    <property type="entry name" value="SDR"/>
</dbReference>
<gene>
    <name evidence="2" type="ORF">SB4_15455</name>
</gene>
<dbReference type="Proteomes" id="UP000074072">
    <property type="component" value="Unassembled WGS sequence"/>
</dbReference>
<dbReference type="Pfam" id="PF00106">
    <property type="entry name" value="adh_short"/>
    <property type="match status" value="1"/>
</dbReference>
<dbReference type="PRINTS" id="PR01397">
    <property type="entry name" value="DHBDHDRGNASE"/>
</dbReference>
<evidence type="ECO:0000313" key="2">
    <source>
        <dbReference type="EMBL" id="KTT96476.1"/>
    </source>
</evidence>
<evidence type="ECO:0000256" key="1">
    <source>
        <dbReference type="ARBA" id="ARBA00006484"/>
    </source>
</evidence>
<dbReference type="EMBL" id="LDTE01000110">
    <property type="protein sequence ID" value="KTT96476.1"/>
    <property type="molecule type" value="Genomic_DNA"/>
</dbReference>
<dbReference type="InterPro" id="IPR036291">
    <property type="entry name" value="NAD(P)-bd_dom_sf"/>
</dbReference>
<name>A0A147IN15_9SPHN</name>
<protein>
    <recommendedName>
        <fullName evidence="4">Short-chain dehydrogenase</fullName>
    </recommendedName>
</protein>
<dbReference type="PANTHER" id="PTHR42879">
    <property type="entry name" value="3-OXOACYL-(ACYL-CARRIER-PROTEIN) REDUCTASE"/>
    <property type="match status" value="1"/>
</dbReference>
<dbReference type="PANTHER" id="PTHR42879:SF2">
    <property type="entry name" value="3-OXOACYL-[ACYL-CARRIER-PROTEIN] REDUCTASE FABG"/>
    <property type="match status" value="1"/>
</dbReference>
<dbReference type="GO" id="GO:0032787">
    <property type="term" value="P:monocarboxylic acid metabolic process"/>
    <property type="evidence" value="ECO:0007669"/>
    <property type="project" value="UniProtKB-ARBA"/>
</dbReference>
<dbReference type="InterPro" id="IPR002347">
    <property type="entry name" value="SDR_fam"/>
</dbReference>
<proteinExistence type="inferred from homology"/>
<dbReference type="InterPro" id="IPR020904">
    <property type="entry name" value="Sc_DH/Rdtase_CS"/>
</dbReference>
<dbReference type="InterPro" id="IPR003560">
    <property type="entry name" value="DHB_DH"/>
</dbReference>
<dbReference type="GO" id="GO:0008667">
    <property type="term" value="F:2,3-dihydro-2,3-dihydroxybenzoate dehydrogenase activity"/>
    <property type="evidence" value="ECO:0007669"/>
    <property type="project" value="InterPro"/>
</dbReference>
<dbReference type="SUPFAM" id="SSF51735">
    <property type="entry name" value="NAD(P)-binding Rossmann-fold domains"/>
    <property type="match status" value="1"/>
</dbReference>
<dbReference type="OrthoDB" id="9812986at2"/>
<dbReference type="RefSeq" id="WP_058753268.1">
    <property type="nucleotide sequence ID" value="NZ_LDTE01000110.1"/>
</dbReference>
<accession>A0A147IN15</accession>
<evidence type="ECO:0008006" key="4">
    <source>
        <dbReference type="Google" id="ProtNLM"/>
    </source>
</evidence>
<organism evidence="2 3">
    <name type="scientific">Sphingomonas sanguinis</name>
    <dbReference type="NCBI Taxonomy" id="33051"/>
    <lineage>
        <taxon>Bacteria</taxon>
        <taxon>Pseudomonadati</taxon>
        <taxon>Pseudomonadota</taxon>
        <taxon>Alphaproteobacteria</taxon>
        <taxon>Sphingomonadales</taxon>
        <taxon>Sphingomonadaceae</taxon>
        <taxon>Sphingomonas</taxon>
    </lineage>
</organism>
<comment type="caution">
    <text evidence="2">The sequence shown here is derived from an EMBL/GenBank/DDBJ whole genome shotgun (WGS) entry which is preliminary data.</text>
</comment>
<dbReference type="AlphaFoldDB" id="A0A147IN15"/>
<dbReference type="PROSITE" id="PS00061">
    <property type="entry name" value="ADH_SHORT"/>
    <property type="match status" value="1"/>
</dbReference>
<evidence type="ECO:0000313" key="3">
    <source>
        <dbReference type="Proteomes" id="UP000074072"/>
    </source>
</evidence>
<dbReference type="GO" id="GO:0019290">
    <property type="term" value="P:siderophore biosynthetic process"/>
    <property type="evidence" value="ECO:0007669"/>
    <property type="project" value="InterPro"/>
</dbReference>
<sequence>MSEHAEPGWTLVTGASRGIGLATAQRLFAAGHRVVIWSRSTPVRQDWLTDAERDGVLIHQQVDVSNESNVDSALLDLRRRGFGLNNLILNAGSGRWTALHAVSTAEWRETLGVNLDGAFFLLKRLLPTLCQADAPLVVAVLSDSVLYPFAERAAYSAAKAGLRALLETTRLEFRPHGVRFSLLYPSRVDTHFAGSHATGRPGLRPGSLKADDIAETIAFIMALPPRVEIREVHMASRSSSFGPFGEKLDEHSDRKA</sequence>
<dbReference type="Gene3D" id="3.40.50.720">
    <property type="entry name" value="NAD(P)-binding Rossmann-like Domain"/>
    <property type="match status" value="1"/>
</dbReference>
<dbReference type="CDD" id="cd05233">
    <property type="entry name" value="SDR_c"/>
    <property type="match status" value="1"/>
</dbReference>